<evidence type="ECO:0000256" key="1">
    <source>
        <dbReference type="ARBA" id="ARBA00004141"/>
    </source>
</evidence>
<dbReference type="EMBL" id="WBKA01000002">
    <property type="protein sequence ID" value="KAB1633067.1"/>
    <property type="molecule type" value="Genomic_DNA"/>
</dbReference>
<dbReference type="OrthoDB" id="7431422at2"/>
<dbReference type="Gene3D" id="3.90.550.10">
    <property type="entry name" value="Spore Coat Polysaccharide Biosynthesis Protein SpsA, Chain A"/>
    <property type="match status" value="1"/>
</dbReference>
<evidence type="ECO:0000256" key="6">
    <source>
        <dbReference type="ARBA" id="ARBA00023136"/>
    </source>
</evidence>
<evidence type="ECO:0000313" key="9">
    <source>
        <dbReference type="EMBL" id="KAB1633067.1"/>
    </source>
</evidence>
<dbReference type="GO" id="GO:0016757">
    <property type="term" value="F:glycosyltransferase activity"/>
    <property type="evidence" value="ECO:0007669"/>
    <property type="project" value="UniProtKB-KW"/>
</dbReference>
<keyword evidence="5 7" id="KW-1133">Transmembrane helix</keyword>
<dbReference type="PANTHER" id="PTHR43867:SF2">
    <property type="entry name" value="CELLULOSE SYNTHASE CATALYTIC SUBUNIT A [UDP-FORMING]"/>
    <property type="match status" value="1"/>
</dbReference>
<evidence type="ECO:0000259" key="8">
    <source>
        <dbReference type="Pfam" id="PF05157"/>
    </source>
</evidence>
<dbReference type="SUPFAM" id="SSF160246">
    <property type="entry name" value="EspE N-terminal domain-like"/>
    <property type="match status" value="1"/>
</dbReference>
<dbReference type="Pfam" id="PF05157">
    <property type="entry name" value="MshEN"/>
    <property type="match status" value="1"/>
</dbReference>
<proteinExistence type="predicted"/>
<protein>
    <submittedName>
        <fullName evidence="9">Glycosyltransferase</fullName>
    </submittedName>
</protein>
<keyword evidence="10" id="KW-1185">Reference proteome</keyword>
<name>A0A7C8FQW5_9MICO</name>
<feature type="transmembrane region" description="Helical" evidence="7">
    <location>
        <begin position="508"/>
        <end position="538"/>
    </location>
</feature>
<comment type="caution">
    <text evidence="9">The sequence shown here is derived from an EMBL/GenBank/DDBJ whole genome shotgun (WGS) entry which is preliminary data.</text>
</comment>
<feature type="transmembrane region" description="Helical" evidence="7">
    <location>
        <begin position="185"/>
        <end position="207"/>
    </location>
</feature>
<accession>A0A7C8FQW5</accession>
<dbReference type="SUPFAM" id="SSF53448">
    <property type="entry name" value="Nucleotide-diphospho-sugar transferases"/>
    <property type="match status" value="1"/>
</dbReference>
<evidence type="ECO:0000256" key="4">
    <source>
        <dbReference type="ARBA" id="ARBA00022692"/>
    </source>
</evidence>
<feature type="transmembrane region" description="Helical" evidence="7">
    <location>
        <begin position="581"/>
        <end position="603"/>
    </location>
</feature>
<feature type="transmembrane region" description="Helical" evidence="7">
    <location>
        <begin position="163"/>
        <end position="179"/>
    </location>
</feature>
<keyword evidence="6 7" id="KW-0472">Membrane</keyword>
<evidence type="ECO:0000256" key="2">
    <source>
        <dbReference type="ARBA" id="ARBA00022676"/>
    </source>
</evidence>
<evidence type="ECO:0000256" key="7">
    <source>
        <dbReference type="SAM" id="Phobius"/>
    </source>
</evidence>
<dbReference type="PANTHER" id="PTHR43867">
    <property type="entry name" value="CELLULOSE SYNTHASE CATALYTIC SUBUNIT A [UDP-FORMING]"/>
    <property type="match status" value="1"/>
</dbReference>
<dbReference type="GO" id="GO:0016020">
    <property type="term" value="C:membrane"/>
    <property type="evidence" value="ECO:0007669"/>
    <property type="project" value="UniProtKB-SubCell"/>
</dbReference>
<feature type="domain" description="Type II secretion system protein GspE N-terminal" evidence="8">
    <location>
        <begin position="48"/>
        <end position="135"/>
    </location>
</feature>
<dbReference type="InterPro" id="IPR037257">
    <property type="entry name" value="T2SS_E_N_sf"/>
</dbReference>
<keyword evidence="4 7" id="KW-0812">Transmembrane</keyword>
<keyword evidence="3 9" id="KW-0808">Transferase</keyword>
<dbReference type="Proteomes" id="UP000481339">
    <property type="component" value="Unassembled WGS sequence"/>
</dbReference>
<keyword evidence="2" id="KW-0328">Glycosyltransferase</keyword>
<reference evidence="9 10" key="1">
    <citation type="submission" date="2019-09" db="EMBL/GenBank/DDBJ databases">
        <title>Phylogeny of genus Pseudoclavibacter and closely related genus.</title>
        <authorList>
            <person name="Li Y."/>
        </authorList>
    </citation>
    <scope>NUCLEOTIDE SEQUENCE [LARGE SCALE GENOMIC DNA]</scope>
    <source>
        <strain evidence="9 10">JCM 16921</strain>
    </source>
</reference>
<dbReference type="InterPro" id="IPR029044">
    <property type="entry name" value="Nucleotide-diphossugar_trans"/>
</dbReference>
<dbReference type="InterPro" id="IPR050321">
    <property type="entry name" value="Glycosyltr_2/OpgH_subfam"/>
</dbReference>
<evidence type="ECO:0000256" key="5">
    <source>
        <dbReference type="ARBA" id="ARBA00022989"/>
    </source>
</evidence>
<dbReference type="InterPro" id="IPR007831">
    <property type="entry name" value="T2SS_GspE_N"/>
</dbReference>
<dbReference type="CDD" id="cd06427">
    <property type="entry name" value="CESA_like_2"/>
    <property type="match status" value="1"/>
</dbReference>
<organism evidence="9 10">
    <name type="scientific">Pseudoclavibacter caeni</name>
    <dbReference type="NCBI Taxonomy" id="908846"/>
    <lineage>
        <taxon>Bacteria</taxon>
        <taxon>Bacillati</taxon>
        <taxon>Actinomycetota</taxon>
        <taxon>Actinomycetes</taxon>
        <taxon>Micrococcales</taxon>
        <taxon>Microbacteriaceae</taxon>
        <taxon>Pseudoclavibacter</taxon>
    </lineage>
</organism>
<sequence>MQRGLITEQQLHRALVAQHQEGGLLGRHLVLTGAITRQRMYRALADQWGLPLVDLIAAPPQHPELFAGQNPRRFIDGGWVPWRVDGDTVVVATAREPDDELATAARSIAGVDRVRFVVTTDWDIMHAVQSVFQRRLLYRITDELADESPDASARISLLWWQKAIPIGLAVIILVVLVLWPRTTAVALFILMNLLFLNMVAFKVLAALRLPVRRVRQTVAGRAVERERLRRGLPREWTPNVSDDDLPVYTILVPVYDEVEVVQKVIANLDRLDWPKSRLDVLILLEEDDERTIAAAKAMHPPEYVRILVVPRGQPQTKPRACNYGLEFARGDYVVIFDAEDRPHADQLRRALAAFKRNEMLRSRVDPGLPRLACVQASLMYFNADYNLLTRMFAIEYAHWFDAMLPGMGDLGIPIPLGGTSNHFDTRLLRELGGWDPYNVTEDADLGLRIANHGYVVDTIDSATEEEACSRFVAWIRQRTRWIKGYMVTAAVHTRHPVEWFRANGLGGLISMVGLVMGTPLAFLSYPLALLFTAITYVGVRVGELAIPEGWLMLGLVLMVLGNGLMIVESGIAAWRRYSWRIGVYAVLNPIYWLMHSMAAWRAAWQVLFDPHRWEKTPHGLTADYESGDDG</sequence>
<comment type="subcellular location">
    <subcellularLocation>
        <location evidence="1">Membrane</location>
        <topology evidence="1">Multi-pass membrane protein</topology>
    </subcellularLocation>
</comment>
<dbReference type="AlphaFoldDB" id="A0A7C8FQW5"/>
<feature type="transmembrane region" description="Helical" evidence="7">
    <location>
        <begin position="550"/>
        <end position="574"/>
    </location>
</feature>
<gene>
    <name evidence="9" type="ORF">F8O02_03455</name>
</gene>
<evidence type="ECO:0000313" key="10">
    <source>
        <dbReference type="Proteomes" id="UP000481339"/>
    </source>
</evidence>
<evidence type="ECO:0000256" key="3">
    <source>
        <dbReference type="ARBA" id="ARBA00022679"/>
    </source>
</evidence>
<dbReference type="Pfam" id="PF13641">
    <property type="entry name" value="Glyco_tranf_2_3"/>
    <property type="match status" value="1"/>
</dbReference>